<feature type="region of interest" description="Disordered" evidence="1">
    <location>
        <begin position="260"/>
        <end position="300"/>
    </location>
</feature>
<reference evidence="2" key="1">
    <citation type="journal article" date="2015" name="Nature">
        <title>Complex archaea that bridge the gap between prokaryotes and eukaryotes.</title>
        <authorList>
            <person name="Spang A."/>
            <person name="Saw J.H."/>
            <person name="Jorgensen S.L."/>
            <person name="Zaremba-Niedzwiedzka K."/>
            <person name="Martijn J."/>
            <person name="Lind A.E."/>
            <person name="van Eijk R."/>
            <person name="Schleper C."/>
            <person name="Guy L."/>
            <person name="Ettema T.J."/>
        </authorList>
    </citation>
    <scope>NUCLEOTIDE SEQUENCE</scope>
</reference>
<gene>
    <name evidence="2" type="ORF">LCGC14_2718260</name>
</gene>
<comment type="caution">
    <text evidence="2">The sequence shown here is derived from an EMBL/GenBank/DDBJ whole genome shotgun (WGS) entry which is preliminary data.</text>
</comment>
<sequence>MELHKPLGTFFSDIDTRQAFVITDGHAKGRHDVIGALRRVLGWWITKMYAQLWWVEYVESYGQPIRLGFYGPEAKARERSELKNFLQNIGRSKWGLFPQGADLKLMETTQTGNVTTFSDLIDMANNEIAIALIGQTGMTQDSAQGSRAKLQVQNTVRVEILMHIAQIVRKGFDGLTDAILRCNYGDTYVKRLRPKTMPVVKKAGSDKEKMEVFTVLSEAGVPIGVDEIHDQVGIPQPKEGELVVFRGKVVVMTTIKEMNKEADERQDSIAKQGAVSKGPDETGSTENGPDVGAENKGSDA</sequence>
<evidence type="ECO:0000313" key="2">
    <source>
        <dbReference type="EMBL" id="KKK90909.1"/>
    </source>
</evidence>
<dbReference type="Pfam" id="PF06074">
    <property type="entry name" value="Portal_Mu"/>
    <property type="match status" value="1"/>
</dbReference>
<organism evidence="2">
    <name type="scientific">marine sediment metagenome</name>
    <dbReference type="NCBI Taxonomy" id="412755"/>
    <lineage>
        <taxon>unclassified sequences</taxon>
        <taxon>metagenomes</taxon>
        <taxon>ecological metagenomes</taxon>
    </lineage>
</organism>
<dbReference type="InterPro" id="IPR009279">
    <property type="entry name" value="Portal_Mu"/>
</dbReference>
<evidence type="ECO:0008006" key="3">
    <source>
        <dbReference type="Google" id="ProtNLM"/>
    </source>
</evidence>
<protein>
    <recommendedName>
        <fullName evidence="3">Portal protein</fullName>
    </recommendedName>
</protein>
<accession>A0A0F9BJZ9</accession>
<dbReference type="AlphaFoldDB" id="A0A0F9BJZ9"/>
<name>A0A0F9BJZ9_9ZZZZ</name>
<dbReference type="EMBL" id="LAZR01048888">
    <property type="protein sequence ID" value="KKK90909.1"/>
    <property type="molecule type" value="Genomic_DNA"/>
</dbReference>
<evidence type="ECO:0000256" key="1">
    <source>
        <dbReference type="SAM" id="MobiDB-lite"/>
    </source>
</evidence>
<proteinExistence type="predicted"/>
<feature type="non-terminal residue" evidence="2">
    <location>
        <position position="1"/>
    </location>
</feature>